<feature type="non-terminal residue" evidence="2">
    <location>
        <position position="1"/>
    </location>
</feature>
<dbReference type="AlphaFoldDB" id="A0A3N4JZT4"/>
<dbReference type="EMBL" id="ML120361">
    <property type="protein sequence ID" value="RPB03876.1"/>
    <property type="molecule type" value="Genomic_DNA"/>
</dbReference>
<organism evidence="2 3">
    <name type="scientific">Choiromyces venosus 120613-1</name>
    <dbReference type="NCBI Taxonomy" id="1336337"/>
    <lineage>
        <taxon>Eukaryota</taxon>
        <taxon>Fungi</taxon>
        <taxon>Dikarya</taxon>
        <taxon>Ascomycota</taxon>
        <taxon>Pezizomycotina</taxon>
        <taxon>Pezizomycetes</taxon>
        <taxon>Pezizales</taxon>
        <taxon>Tuberaceae</taxon>
        <taxon>Choiromyces</taxon>
    </lineage>
</organism>
<feature type="non-terminal residue" evidence="2">
    <location>
        <position position="81"/>
    </location>
</feature>
<dbReference type="GO" id="GO:0004523">
    <property type="term" value="F:RNA-DNA hybrid ribonuclease activity"/>
    <property type="evidence" value="ECO:0007669"/>
    <property type="project" value="InterPro"/>
</dbReference>
<dbReference type="InterPro" id="IPR012337">
    <property type="entry name" value="RNaseH-like_sf"/>
</dbReference>
<dbReference type="PROSITE" id="PS50879">
    <property type="entry name" value="RNASE_H_1"/>
    <property type="match status" value="1"/>
</dbReference>
<dbReference type="InterPro" id="IPR002156">
    <property type="entry name" value="RNaseH_domain"/>
</dbReference>
<dbReference type="Proteomes" id="UP000276215">
    <property type="component" value="Unassembled WGS sequence"/>
</dbReference>
<dbReference type="Gene3D" id="3.30.420.10">
    <property type="entry name" value="Ribonuclease H-like superfamily/Ribonuclease H"/>
    <property type="match status" value="1"/>
</dbReference>
<evidence type="ECO:0000259" key="1">
    <source>
        <dbReference type="PROSITE" id="PS50879"/>
    </source>
</evidence>
<gene>
    <name evidence="2" type="ORF">L873DRAFT_1641500</name>
</gene>
<dbReference type="GO" id="GO:0003676">
    <property type="term" value="F:nucleic acid binding"/>
    <property type="evidence" value="ECO:0007669"/>
    <property type="project" value="InterPro"/>
</dbReference>
<sequence>IRNVVLVTDSNYLISCLTEHVYAWQRKGYRNAKGKAVSNANAVKWVESLIERFEGQGVGVRFWKVDKKDNWEAVDMAKRML</sequence>
<keyword evidence="3" id="KW-1185">Reference proteome</keyword>
<name>A0A3N4JZT4_9PEZI</name>
<feature type="domain" description="RNase H type-1" evidence="1">
    <location>
        <begin position="1"/>
        <end position="81"/>
    </location>
</feature>
<protein>
    <recommendedName>
        <fullName evidence="1">RNase H type-1 domain-containing protein</fullName>
    </recommendedName>
</protein>
<proteinExistence type="predicted"/>
<evidence type="ECO:0000313" key="3">
    <source>
        <dbReference type="Proteomes" id="UP000276215"/>
    </source>
</evidence>
<dbReference type="STRING" id="1336337.A0A3N4JZT4"/>
<dbReference type="OrthoDB" id="245563at2759"/>
<dbReference type="SUPFAM" id="SSF53098">
    <property type="entry name" value="Ribonuclease H-like"/>
    <property type="match status" value="1"/>
</dbReference>
<accession>A0A3N4JZT4</accession>
<reference evidence="2 3" key="1">
    <citation type="journal article" date="2018" name="Nat. Ecol. Evol.">
        <title>Pezizomycetes genomes reveal the molecular basis of ectomycorrhizal truffle lifestyle.</title>
        <authorList>
            <person name="Murat C."/>
            <person name="Payen T."/>
            <person name="Noel B."/>
            <person name="Kuo A."/>
            <person name="Morin E."/>
            <person name="Chen J."/>
            <person name="Kohler A."/>
            <person name="Krizsan K."/>
            <person name="Balestrini R."/>
            <person name="Da Silva C."/>
            <person name="Montanini B."/>
            <person name="Hainaut M."/>
            <person name="Levati E."/>
            <person name="Barry K.W."/>
            <person name="Belfiori B."/>
            <person name="Cichocki N."/>
            <person name="Clum A."/>
            <person name="Dockter R.B."/>
            <person name="Fauchery L."/>
            <person name="Guy J."/>
            <person name="Iotti M."/>
            <person name="Le Tacon F."/>
            <person name="Lindquist E.A."/>
            <person name="Lipzen A."/>
            <person name="Malagnac F."/>
            <person name="Mello A."/>
            <person name="Molinier V."/>
            <person name="Miyauchi S."/>
            <person name="Poulain J."/>
            <person name="Riccioni C."/>
            <person name="Rubini A."/>
            <person name="Sitrit Y."/>
            <person name="Splivallo R."/>
            <person name="Traeger S."/>
            <person name="Wang M."/>
            <person name="Zifcakova L."/>
            <person name="Wipf D."/>
            <person name="Zambonelli A."/>
            <person name="Paolocci F."/>
            <person name="Nowrousian M."/>
            <person name="Ottonello S."/>
            <person name="Baldrian P."/>
            <person name="Spatafora J.W."/>
            <person name="Henrissat B."/>
            <person name="Nagy L.G."/>
            <person name="Aury J.M."/>
            <person name="Wincker P."/>
            <person name="Grigoriev I.V."/>
            <person name="Bonfante P."/>
            <person name="Martin F.M."/>
        </authorList>
    </citation>
    <scope>NUCLEOTIDE SEQUENCE [LARGE SCALE GENOMIC DNA]</scope>
    <source>
        <strain evidence="2 3">120613-1</strain>
    </source>
</reference>
<evidence type="ECO:0000313" key="2">
    <source>
        <dbReference type="EMBL" id="RPB03876.1"/>
    </source>
</evidence>
<dbReference type="InterPro" id="IPR036397">
    <property type="entry name" value="RNaseH_sf"/>
</dbReference>